<dbReference type="OrthoDB" id="1077582at2759"/>
<evidence type="ECO:0000256" key="2">
    <source>
        <dbReference type="SAM" id="Phobius"/>
    </source>
</evidence>
<comment type="caution">
    <text evidence="3">The sequence shown here is derived from an EMBL/GenBank/DDBJ whole genome shotgun (WGS) entry which is preliminary data.</text>
</comment>
<evidence type="ECO:0000313" key="4">
    <source>
        <dbReference type="Proteomes" id="UP000008837"/>
    </source>
</evidence>
<sequence>MSLSQLQVFHAGLPVPPEYNPIRILLKHTPRLLEVFPQLRLSENVFTRVLGPVGARVYEYPMPDISFEDIADEGTRLIFDTFVLSFIVIFLYRSTLSLSPMTHRFFTFILSSIIMMWPFFMIPGKALSVSYIRAAIAFRFSLLTWDMFEIRSREEVQKWTFPITYSHLTLLPVEKADLDEFKRVKGYPRNQRLASLKKVPSAALSLVVSQLLLPFFTPRQMLEQQSWPSYLINVFIQGFALYFALASGGNLATSLLGVVLGVEQLPMFENPFFTTNIRTFWSRWNRAIASVLHRIVFGGKNTNIRHASHSTTNEKGKQKDGSVGAAKQHPRPDARFFQKSLQAVLTFFVSGMLHEYLLYFGSPGLYGWQTLFFILNGLMTVVSTYCRKFHPDLVARTPVFVRWLLMMIFFEFVCILFFIPFQRTNMLAEMQMVGQGMLFPRYAQPRRATYVYFLDN</sequence>
<reference evidence="3 4" key="1">
    <citation type="journal article" date="2007" name="Proc. Natl. Acad. Sci. U.S.A.">
        <title>Dandruff-associated Malassezia genomes reveal convergent and divergent virulence traits shared with plant and human fungal pathogens.</title>
        <authorList>
            <person name="Xu J."/>
            <person name="Saunders C.W."/>
            <person name="Hu P."/>
            <person name="Grant R.A."/>
            <person name="Boekhout T."/>
            <person name="Kuramae E.E."/>
            <person name="Kronstad J.W."/>
            <person name="Deangelis Y.M."/>
            <person name="Reeder N.L."/>
            <person name="Johnstone K.R."/>
            <person name="Leland M."/>
            <person name="Fieno A.M."/>
            <person name="Begley W.M."/>
            <person name="Sun Y."/>
            <person name="Lacey M.P."/>
            <person name="Chaudhary T."/>
            <person name="Keough T."/>
            <person name="Chu L."/>
            <person name="Sears R."/>
            <person name="Yuan B."/>
            <person name="Dawson T.L.Jr."/>
        </authorList>
    </citation>
    <scope>NUCLEOTIDE SEQUENCE [LARGE SCALE GENOMIC DNA]</scope>
    <source>
        <strain evidence="4">ATCC MYA-4612 / CBS 7966</strain>
    </source>
</reference>
<keyword evidence="4" id="KW-1185">Reference proteome</keyword>
<feature type="region of interest" description="Disordered" evidence="1">
    <location>
        <begin position="306"/>
        <end position="329"/>
    </location>
</feature>
<dbReference type="InParanoid" id="A8Q402"/>
<feature type="transmembrane region" description="Helical" evidence="2">
    <location>
        <begin position="399"/>
        <end position="421"/>
    </location>
</feature>
<proteinExistence type="predicted"/>
<keyword evidence="2" id="KW-0812">Transmembrane</keyword>
<dbReference type="AlphaFoldDB" id="A8Q402"/>
<dbReference type="KEGG" id="mgl:MGL_2484"/>
<dbReference type="PANTHER" id="PTHR31595">
    <property type="entry name" value="LONG-CHAIN-ALCOHOL O-FATTY-ACYLTRANSFERASE 3-RELATED"/>
    <property type="match status" value="1"/>
</dbReference>
<dbReference type="InterPro" id="IPR044851">
    <property type="entry name" value="Wax_synthase"/>
</dbReference>
<evidence type="ECO:0008006" key="5">
    <source>
        <dbReference type="Google" id="ProtNLM"/>
    </source>
</evidence>
<dbReference type="OMA" id="FWRPALG"/>
<dbReference type="RefSeq" id="XP_001730102.1">
    <property type="nucleotide sequence ID" value="XM_001730050.1"/>
</dbReference>
<name>A8Q402_MALGO</name>
<feature type="transmembrane region" description="Helical" evidence="2">
    <location>
        <begin position="105"/>
        <end position="124"/>
    </location>
</feature>
<dbReference type="EMBL" id="AAYY01000009">
    <property type="protein sequence ID" value="EDP42888.1"/>
    <property type="molecule type" value="Genomic_DNA"/>
</dbReference>
<protein>
    <recommendedName>
        <fullName evidence="5">Wax synthase domain-containing protein</fullName>
    </recommendedName>
</protein>
<evidence type="ECO:0000313" key="3">
    <source>
        <dbReference type="EMBL" id="EDP42888.1"/>
    </source>
</evidence>
<keyword evidence="2" id="KW-1133">Transmembrane helix</keyword>
<dbReference type="GO" id="GO:0006629">
    <property type="term" value="P:lipid metabolic process"/>
    <property type="evidence" value="ECO:0007669"/>
    <property type="project" value="InterPro"/>
</dbReference>
<evidence type="ECO:0000256" key="1">
    <source>
        <dbReference type="SAM" id="MobiDB-lite"/>
    </source>
</evidence>
<dbReference type="GeneID" id="5854409"/>
<feature type="transmembrane region" description="Helical" evidence="2">
    <location>
        <begin position="77"/>
        <end position="93"/>
    </location>
</feature>
<feature type="transmembrane region" description="Helical" evidence="2">
    <location>
        <begin position="236"/>
        <end position="262"/>
    </location>
</feature>
<dbReference type="GO" id="GO:0008374">
    <property type="term" value="F:O-acyltransferase activity"/>
    <property type="evidence" value="ECO:0007669"/>
    <property type="project" value="InterPro"/>
</dbReference>
<feature type="transmembrane region" description="Helical" evidence="2">
    <location>
        <begin position="366"/>
        <end position="387"/>
    </location>
</feature>
<keyword evidence="2" id="KW-0472">Membrane</keyword>
<gene>
    <name evidence="3" type="ORF">MGL_2484</name>
</gene>
<dbReference type="Proteomes" id="UP000008837">
    <property type="component" value="Unassembled WGS sequence"/>
</dbReference>
<organism evidence="3 4">
    <name type="scientific">Malassezia globosa (strain ATCC MYA-4612 / CBS 7966)</name>
    <name type="common">Dandruff-associated fungus</name>
    <dbReference type="NCBI Taxonomy" id="425265"/>
    <lineage>
        <taxon>Eukaryota</taxon>
        <taxon>Fungi</taxon>
        <taxon>Dikarya</taxon>
        <taxon>Basidiomycota</taxon>
        <taxon>Ustilaginomycotina</taxon>
        <taxon>Malasseziomycetes</taxon>
        <taxon>Malasseziales</taxon>
        <taxon>Malasseziaceae</taxon>
        <taxon>Malassezia</taxon>
    </lineage>
</organism>
<dbReference type="VEuPathDB" id="FungiDB:MGL_2484"/>
<accession>A8Q402</accession>
<dbReference type="PANTHER" id="PTHR31595:SF57">
    <property type="entry name" value="OS04G0481900 PROTEIN"/>
    <property type="match status" value="1"/>
</dbReference>